<sequence length="227" mass="24975">MPCPLPNSHSAAIVGFWGERFFQTDRDLDVVSQLPAALGVSDDLYMPEDPDRLRRDLDAGKLDALFCKLRDGNIDAKSPLHAYGLKTVIVVMAAAAMCHGATISDDYRAYIKTALKSRLAMYDRAKTDMAEAITVYQNGVALDIAGKGLLEVMDDSPPSPYRSLSAINLLNPELFAGLETVADECNACGKAGDELLRCSRCRKAHYCNKECQKKVWKKDKQICHLSS</sequence>
<protein>
    <recommendedName>
        <fullName evidence="5">MYND-type domain-containing protein</fullName>
    </recommendedName>
</protein>
<dbReference type="EMBL" id="JAJVDC020000003">
    <property type="protein sequence ID" value="KAL1637522.1"/>
    <property type="molecule type" value="Genomic_DNA"/>
</dbReference>
<dbReference type="Proteomes" id="UP001521116">
    <property type="component" value="Unassembled WGS sequence"/>
</dbReference>
<evidence type="ECO:0000259" key="5">
    <source>
        <dbReference type="PROSITE" id="PS50865"/>
    </source>
</evidence>
<comment type="caution">
    <text evidence="6">The sequence shown here is derived from an EMBL/GenBank/DDBJ whole genome shotgun (WGS) entry which is preliminary data.</text>
</comment>
<feature type="domain" description="MYND-type" evidence="5">
    <location>
        <begin position="185"/>
        <end position="223"/>
    </location>
</feature>
<accession>A0ABR3TDP1</accession>
<dbReference type="PROSITE" id="PS50865">
    <property type="entry name" value="ZF_MYND_2"/>
    <property type="match status" value="1"/>
</dbReference>
<keyword evidence="1" id="KW-0479">Metal-binding</keyword>
<dbReference type="SUPFAM" id="SSF144232">
    <property type="entry name" value="HIT/MYND zinc finger-like"/>
    <property type="match status" value="1"/>
</dbReference>
<keyword evidence="3" id="KW-0862">Zinc</keyword>
<keyword evidence="7" id="KW-1185">Reference proteome</keyword>
<evidence type="ECO:0000256" key="2">
    <source>
        <dbReference type="ARBA" id="ARBA00022771"/>
    </source>
</evidence>
<organism evidence="6 7">
    <name type="scientific">Neofusicoccum ribis</name>
    <dbReference type="NCBI Taxonomy" id="45134"/>
    <lineage>
        <taxon>Eukaryota</taxon>
        <taxon>Fungi</taxon>
        <taxon>Dikarya</taxon>
        <taxon>Ascomycota</taxon>
        <taxon>Pezizomycotina</taxon>
        <taxon>Dothideomycetes</taxon>
        <taxon>Dothideomycetes incertae sedis</taxon>
        <taxon>Botryosphaeriales</taxon>
        <taxon>Botryosphaeriaceae</taxon>
        <taxon>Neofusicoccum</taxon>
    </lineage>
</organism>
<evidence type="ECO:0000256" key="4">
    <source>
        <dbReference type="PROSITE-ProRule" id="PRU00134"/>
    </source>
</evidence>
<evidence type="ECO:0000313" key="7">
    <source>
        <dbReference type="Proteomes" id="UP001521116"/>
    </source>
</evidence>
<evidence type="ECO:0000256" key="1">
    <source>
        <dbReference type="ARBA" id="ARBA00022723"/>
    </source>
</evidence>
<proteinExistence type="predicted"/>
<gene>
    <name evidence="6" type="ORF">SLS56_000660</name>
</gene>
<evidence type="ECO:0000256" key="3">
    <source>
        <dbReference type="ARBA" id="ARBA00022833"/>
    </source>
</evidence>
<dbReference type="Pfam" id="PF01753">
    <property type="entry name" value="zf-MYND"/>
    <property type="match status" value="1"/>
</dbReference>
<dbReference type="Gene3D" id="6.10.140.2220">
    <property type="match status" value="1"/>
</dbReference>
<reference evidence="6 7" key="1">
    <citation type="submission" date="2024-02" db="EMBL/GenBank/DDBJ databases">
        <title>De novo assembly and annotation of 12 fungi associated with fruit tree decline syndrome in Ontario, Canada.</title>
        <authorList>
            <person name="Sulman M."/>
            <person name="Ellouze W."/>
            <person name="Ilyukhin E."/>
        </authorList>
    </citation>
    <scope>NUCLEOTIDE SEQUENCE [LARGE SCALE GENOMIC DNA]</scope>
    <source>
        <strain evidence="6 7">M1-105</strain>
    </source>
</reference>
<evidence type="ECO:0000313" key="6">
    <source>
        <dbReference type="EMBL" id="KAL1637522.1"/>
    </source>
</evidence>
<dbReference type="InterPro" id="IPR002893">
    <property type="entry name" value="Znf_MYND"/>
</dbReference>
<keyword evidence="2 4" id="KW-0863">Zinc-finger</keyword>
<name>A0ABR3TDP1_9PEZI</name>